<proteinExistence type="predicted"/>
<dbReference type="OrthoDB" id="9762440at2"/>
<dbReference type="RefSeq" id="WP_072744833.1">
    <property type="nucleotide sequence ID" value="NZ_FQXR01000011.1"/>
</dbReference>
<evidence type="ECO:0000313" key="5">
    <source>
        <dbReference type="Proteomes" id="UP000184389"/>
    </source>
</evidence>
<feature type="coiled-coil region" evidence="1">
    <location>
        <begin position="407"/>
        <end position="434"/>
    </location>
</feature>
<feature type="region of interest" description="Disordered" evidence="2">
    <location>
        <begin position="243"/>
        <end position="270"/>
    </location>
</feature>
<evidence type="ECO:0000256" key="1">
    <source>
        <dbReference type="SAM" id="Coils"/>
    </source>
</evidence>
<dbReference type="InterPro" id="IPR005094">
    <property type="entry name" value="Endonuclease_MobA/VirD2"/>
</dbReference>
<organism evidence="4 5">
    <name type="scientific">Sporanaerobacter acetigenes DSM 13106</name>
    <dbReference type="NCBI Taxonomy" id="1123281"/>
    <lineage>
        <taxon>Bacteria</taxon>
        <taxon>Bacillati</taxon>
        <taxon>Bacillota</taxon>
        <taxon>Tissierellia</taxon>
        <taxon>Tissierellales</taxon>
        <taxon>Sporanaerobacteraceae</taxon>
        <taxon>Sporanaerobacter</taxon>
    </lineage>
</organism>
<protein>
    <submittedName>
        <fullName evidence="4">Relaxase/Mobilisation nuclease domain-containing protein</fullName>
    </submittedName>
</protein>
<sequence length="458" mass="53548">MAITKIHPIKTTLDLSIEYICNPEKTDEEILISTHACGHQTAALEFEMTRQSWNSSTKNLARHLIQSFNPEDKLTPEIAHEIGKRLIDEALKGKYEYILTTHIDKGHIHNHILFNNVSFTDGYAYNSNKKTYHQIRNISDKLCTEYGLSIIENQGKEKGKSYKEYHERKRGKSWKARLQYSIDNAIKRANDWEDFLRLMKEMGCEIKEGKYISFRAKEQERFTRAKTIGENYTEENIKKRIKNRVSRKEKYPIKSKSHGTSPRNHSNLGRIIDLKNNPKAQEFKGYEIWAKQHNLKSMAKTLNLMAIHQINSRDELYGAIGKVNLELTNMATDIKNIENNIASISLKIKNIETHNRLKPIYDAWQMTKDKESFYKGHADEIILFEASKKALGDSISEDLLVSVPVLKKNLKEQIQLKEKAYQNYQKQKEKVSQLNFLKSNLETYMQWQEPEINQKREH</sequence>
<feature type="compositionally biased region" description="Polar residues" evidence="2">
    <location>
        <begin position="258"/>
        <end position="267"/>
    </location>
</feature>
<gene>
    <name evidence="4" type="ORF">SAMN02745180_02191</name>
</gene>
<dbReference type="Proteomes" id="UP000184389">
    <property type="component" value="Unassembled WGS sequence"/>
</dbReference>
<dbReference type="Pfam" id="PF03432">
    <property type="entry name" value="Relaxase"/>
    <property type="match status" value="1"/>
</dbReference>
<keyword evidence="5" id="KW-1185">Reference proteome</keyword>
<evidence type="ECO:0000256" key="2">
    <source>
        <dbReference type="SAM" id="MobiDB-lite"/>
    </source>
</evidence>
<evidence type="ECO:0000259" key="3">
    <source>
        <dbReference type="Pfam" id="PF03432"/>
    </source>
</evidence>
<keyword evidence="1" id="KW-0175">Coiled coil</keyword>
<dbReference type="AlphaFoldDB" id="A0A1M5YI32"/>
<feature type="domain" description="MobA/VirD2-like nuclease" evidence="3">
    <location>
        <begin position="19"/>
        <end position="148"/>
    </location>
</feature>
<dbReference type="EMBL" id="FQXR01000011">
    <property type="protein sequence ID" value="SHI11173.1"/>
    <property type="molecule type" value="Genomic_DNA"/>
</dbReference>
<name>A0A1M5YI32_9FIRM</name>
<reference evidence="4 5" key="1">
    <citation type="submission" date="2016-11" db="EMBL/GenBank/DDBJ databases">
        <authorList>
            <person name="Jaros S."/>
            <person name="Januszkiewicz K."/>
            <person name="Wedrychowicz H."/>
        </authorList>
    </citation>
    <scope>NUCLEOTIDE SEQUENCE [LARGE SCALE GENOMIC DNA]</scope>
    <source>
        <strain evidence="4 5">DSM 13106</strain>
    </source>
</reference>
<evidence type="ECO:0000313" key="4">
    <source>
        <dbReference type="EMBL" id="SHI11173.1"/>
    </source>
</evidence>
<accession>A0A1M5YI32</accession>
<dbReference type="STRING" id="1123281.SAMN02745180_02191"/>